<accession>A0ABQ3Y7N1</accession>
<dbReference type="Pfam" id="PF00106">
    <property type="entry name" value="adh_short"/>
    <property type="match status" value="1"/>
</dbReference>
<dbReference type="InterPro" id="IPR036291">
    <property type="entry name" value="NAD(P)-bd_dom_sf"/>
</dbReference>
<comment type="caution">
    <text evidence="5">The sequence shown here is derived from an EMBL/GenBank/DDBJ whole genome shotgun (WGS) entry which is preliminary data.</text>
</comment>
<dbReference type="EMBL" id="BOMI01000089">
    <property type="protein sequence ID" value="GID75989.1"/>
    <property type="molecule type" value="Genomic_DNA"/>
</dbReference>
<dbReference type="InterPro" id="IPR002347">
    <property type="entry name" value="SDR_fam"/>
</dbReference>
<gene>
    <name evidence="5" type="ORF">Ade02nite_46300</name>
</gene>
<dbReference type="InterPro" id="IPR057326">
    <property type="entry name" value="KR_dom"/>
</dbReference>
<dbReference type="PRINTS" id="PR00081">
    <property type="entry name" value="GDHRDH"/>
</dbReference>
<dbReference type="PRINTS" id="PR00080">
    <property type="entry name" value="SDRFAMILY"/>
</dbReference>
<name>A0ABQ3Y7N1_9ACTN</name>
<dbReference type="Proteomes" id="UP000609879">
    <property type="component" value="Unassembled WGS sequence"/>
</dbReference>
<dbReference type="Gene3D" id="3.40.50.720">
    <property type="entry name" value="NAD(P)-binding Rossmann-like Domain"/>
    <property type="match status" value="1"/>
</dbReference>
<evidence type="ECO:0000256" key="2">
    <source>
        <dbReference type="ARBA" id="ARBA00023002"/>
    </source>
</evidence>
<dbReference type="PANTHER" id="PTHR43976">
    <property type="entry name" value="SHORT CHAIN DEHYDROGENASE"/>
    <property type="match status" value="1"/>
</dbReference>
<comment type="similarity">
    <text evidence="1 3">Belongs to the short-chain dehydrogenases/reductases (SDR) family.</text>
</comment>
<reference evidence="5 6" key="1">
    <citation type="submission" date="2021-01" db="EMBL/GenBank/DDBJ databases">
        <title>Whole genome shotgun sequence of Actinoplanes deccanensis NBRC 13994.</title>
        <authorList>
            <person name="Komaki H."/>
            <person name="Tamura T."/>
        </authorList>
    </citation>
    <scope>NUCLEOTIDE SEQUENCE [LARGE SCALE GENOMIC DNA]</scope>
    <source>
        <strain evidence="5 6">NBRC 13994</strain>
    </source>
</reference>
<evidence type="ECO:0000259" key="4">
    <source>
        <dbReference type="SMART" id="SM00822"/>
    </source>
</evidence>
<evidence type="ECO:0000256" key="1">
    <source>
        <dbReference type="ARBA" id="ARBA00006484"/>
    </source>
</evidence>
<proteinExistence type="inferred from homology"/>
<evidence type="ECO:0000256" key="3">
    <source>
        <dbReference type="RuleBase" id="RU000363"/>
    </source>
</evidence>
<dbReference type="PANTHER" id="PTHR43976:SF16">
    <property type="entry name" value="SHORT-CHAIN DEHYDROGENASE_REDUCTASE FAMILY PROTEIN"/>
    <property type="match status" value="1"/>
</dbReference>
<dbReference type="SUPFAM" id="SSF51735">
    <property type="entry name" value="NAD(P)-binding Rossmann-fold domains"/>
    <property type="match status" value="1"/>
</dbReference>
<dbReference type="SMART" id="SM00822">
    <property type="entry name" value="PKS_KR"/>
    <property type="match status" value="1"/>
</dbReference>
<dbReference type="InterPro" id="IPR051911">
    <property type="entry name" value="SDR_oxidoreductase"/>
</dbReference>
<evidence type="ECO:0000313" key="5">
    <source>
        <dbReference type="EMBL" id="GID75989.1"/>
    </source>
</evidence>
<organism evidence="5 6">
    <name type="scientific">Paractinoplanes deccanensis</name>
    <dbReference type="NCBI Taxonomy" id="113561"/>
    <lineage>
        <taxon>Bacteria</taxon>
        <taxon>Bacillati</taxon>
        <taxon>Actinomycetota</taxon>
        <taxon>Actinomycetes</taxon>
        <taxon>Micromonosporales</taxon>
        <taxon>Micromonosporaceae</taxon>
        <taxon>Paractinoplanes</taxon>
    </lineage>
</organism>
<protein>
    <submittedName>
        <fullName evidence="5">Short-chain dehydrogenase/reductase</fullName>
    </submittedName>
</protein>
<sequence>MDRVWLVTGCSGGLGRQIAESVLAAGNRLVATSRRASQLADLTERFPDHVRAVALDVTDAARCRAAVRAAVDAFGGLDVVVNNAGYADMAAIEDMPEEVFDAQIAANFSGTVNVSRAALPVMRERGRGHIIQISSVGDRVAVPGLGAYQAAKRAVAGFSEVLALEVAPLGIKVTVAEPGGMRTQWAGSSMTTYPMTEAYRQVIEPVEASLRAASGRQPGDPARIAQVLMDLVEEADPPVRLLLGADAVEVAGQAAAAVAASDARWREVSESISYR</sequence>
<dbReference type="CDD" id="cd05374">
    <property type="entry name" value="17beta-HSD-like_SDR_c"/>
    <property type="match status" value="1"/>
</dbReference>
<keyword evidence="2" id="KW-0560">Oxidoreductase</keyword>
<evidence type="ECO:0000313" key="6">
    <source>
        <dbReference type="Proteomes" id="UP000609879"/>
    </source>
</evidence>
<dbReference type="RefSeq" id="WP_203767596.1">
    <property type="nucleotide sequence ID" value="NZ_BAAABO010000007.1"/>
</dbReference>
<feature type="domain" description="Ketoreductase" evidence="4">
    <location>
        <begin position="3"/>
        <end position="188"/>
    </location>
</feature>
<keyword evidence="6" id="KW-1185">Reference proteome</keyword>